<dbReference type="PROSITE" id="PS50106">
    <property type="entry name" value="PDZ"/>
    <property type="match status" value="1"/>
</dbReference>
<dbReference type="Gene3D" id="3.30.230.10">
    <property type="match status" value="1"/>
</dbReference>
<dbReference type="InterPro" id="IPR014721">
    <property type="entry name" value="Ribsml_uS5_D2-typ_fold_subgr"/>
</dbReference>
<dbReference type="GO" id="GO:0004176">
    <property type="term" value="F:ATP-dependent peptidase activity"/>
    <property type="evidence" value="ECO:0007669"/>
    <property type="project" value="UniProtKB-UniRule"/>
</dbReference>
<protein>
    <recommendedName>
        <fullName evidence="1">endopeptidase La</fullName>
        <ecNumber evidence="1">3.4.21.53</ecNumber>
    </recommendedName>
</protein>
<feature type="active site" evidence="1">
    <location>
        <position position="248"/>
    </location>
</feature>
<dbReference type="EMBL" id="CP035485">
    <property type="protein sequence ID" value="QDI90615.1"/>
    <property type="molecule type" value="Genomic_DNA"/>
</dbReference>
<evidence type="ECO:0000313" key="5">
    <source>
        <dbReference type="EMBL" id="QDI90615.1"/>
    </source>
</evidence>
<dbReference type="KEGG" id="sale:EPH95_05000"/>
<evidence type="ECO:0000259" key="4">
    <source>
        <dbReference type="PROSITE" id="PS51786"/>
    </source>
</evidence>
<dbReference type="GO" id="GO:0030163">
    <property type="term" value="P:protein catabolic process"/>
    <property type="evidence" value="ECO:0007669"/>
    <property type="project" value="InterPro"/>
</dbReference>
<evidence type="ECO:0000256" key="1">
    <source>
        <dbReference type="PROSITE-ProRule" id="PRU01122"/>
    </source>
</evidence>
<dbReference type="OrthoDB" id="2356897at2"/>
<accession>A0A514LGD9</accession>
<dbReference type="PANTHER" id="PTHR10046">
    <property type="entry name" value="ATP DEPENDENT LON PROTEASE FAMILY MEMBER"/>
    <property type="match status" value="1"/>
</dbReference>
<comment type="catalytic activity">
    <reaction evidence="1">
        <text>Hydrolysis of proteins in presence of ATP.</text>
        <dbReference type="EC" id="3.4.21.53"/>
    </reaction>
</comment>
<keyword evidence="6" id="KW-1185">Reference proteome</keyword>
<dbReference type="Proteomes" id="UP000319756">
    <property type="component" value="Chromosome"/>
</dbReference>
<dbReference type="PROSITE" id="PS51786">
    <property type="entry name" value="LON_PROTEOLYTIC"/>
    <property type="match status" value="1"/>
</dbReference>
<keyword evidence="2" id="KW-1133">Transmembrane helix</keyword>
<dbReference type="Gene3D" id="2.30.42.10">
    <property type="match status" value="1"/>
</dbReference>
<evidence type="ECO:0000256" key="2">
    <source>
        <dbReference type="SAM" id="Phobius"/>
    </source>
</evidence>
<evidence type="ECO:0000259" key="3">
    <source>
        <dbReference type="PROSITE" id="PS50106"/>
    </source>
</evidence>
<comment type="similarity">
    <text evidence="1">Belongs to the peptidase S16 family.</text>
</comment>
<dbReference type="SMART" id="SM00228">
    <property type="entry name" value="PDZ"/>
    <property type="match status" value="1"/>
</dbReference>
<dbReference type="AlphaFoldDB" id="A0A514LGD9"/>
<keyword evidence="1" id="KW-0378">Hydrolase</keyword>
<dbReference type="SUPFAM" id="SSF54211">
    <property type="entry name" value="Ribosomal protein S5 domain 2-like"/>
    <property type="match status" value="1"/>
</dbReference>
<reference evidence="6" key="1">
    <citation type="submission" date="2019-01" db="EMBL/GenBank/DDBJ databases">
        <title>Genomic analysis of Salicibibacter sp. NKC3-5.</title>
        <authorList>
            <person name="Oh Y.J."/>
        </authorList>
    </citation>
    <scope>NUCLEOTIDE SEQUENCE [LARGE SCALE GENOMIC DNA]</scope>
    <source>
        <strain evidence="6">NKC3-5</strain>
    </source>
</reference>
<organism evidence="5 6">
    <name type="scientific">Salicibibacter halophilus</name>
    <dbReference type="NCBI Taxonomy" id="2502791"/>
    <lineage>
        <taxon>Bacteria</taxon>
        <taxon>Bacillati</taxon>
        <taxon>Bacillota</taxon>
        <taxon>Bacilli</taxon>
        <taxon>Bacillales</taxon>
        <taxon>Bacillaceae</taxon>
        <taxon>Salicibibacter</taxon>
    </lineage>
</organism>
<feature type="domain" description="PDZ" evidence="3">
    <location>
        <begin position="132"/>
        <end position="196"/>
    </location>
</feature>
<keyword evidence="2" id="KW-0472">Membrane</keyword>
<gene>
    <name evidence="5" type="ORF">EPH95_05000</name>
</gene>
<dbReference type="GO" id="GO:0006508">
    <property type="term" value="P:proteolysis"/>
    <property type="evidence" value="ECO:0007669"/>
    <property type="project" value="UniProtKB-KW"/>
</dbReference>
<dbReference type="SUPFAM" id="SSF50156">
    <property type="entry name" value="PDZ domain-like"/>
    <property type="match status" value="1"/>
</dbReference>
<name>A0A514LGD9_9BACI</name>
<dbReference type="InterPro" id="IPR001478">
    <property type="entry name" value="PDZ"/>
</dbReference>
<dbReference type="EC" id="3.4.21.53" evidence="1"/>
<feature type="active site" evidence="1">
    <location>
        <position position="293"/>
    </location>
</feature>
<dbReference type="InterPro" id="IPR036034">
    <property type="entry name" value="PDZ_sf"/>
</dbReference>
<dbReference type="GO" id="GO:0005524">
    <property type="term" value="F:ATP binding"/>
    <property type="evidence" value="ECO:0007669"/>
    <property type="project" value="InterPro"/>
</dbReference>
<dbReference type="GO" id="GO:0004252">
    <property type="term" value="F:serine-type endopeptidase activity"/>
    <property type="evidence" value="ECO:0007669"/>
    <property type="project" value="UniProtKB-UniRule"/>
</dbReference>
<evidence type="ECO:0000313" key="6">
    <source>
        <dbReference type="Proteomes" id="UP000319756"/>
    </source>
</evidence>
<keyword evidence="1" id="KW-0645">Protease</keyword>
<keyword evidence="2" id="KW-0812">Transmembrane</keyword>
<dbReference type="InterPro" id="IPR008269">
    <property type="entry name" value="Lon_proteolytic"/>
</dbReference>
<feature type="domain" description="Lon proteolytic" evidence="4">
    <location>
        <begin position="243"/>
        <end position="351"/>
    </location>
</feature>
<feature type="transmembrane region" description="Helical" evidence="2">
    <location>
        <begin position="20"/>
        <end position="41"/>
    </location>
</feature>
<keyword evidence="1" id="KW-0720">Serine protease</keyword>
<dbReference type="InterPro" id="IPR027065">
    <property type="entry name" value="Lon_Prtase"/>
</dbReference>
<sequence>MEGEKIVSEERKERRFSRTWLIAGLVIVLLLVYQIPMPYYYSQPGDAVGLNEFITVEDGTGEEGEFYLTTIRQSQANLILYAWSFLSPYRVLTPEEAVRMEGETDDDYHNRQLHAMQQSQHAATIAAYEAAGAEVHENGVLVTQFVDGMGAEEELESGDVITAVEGETIGNIDELNESLAEKEAGDYAQLSVNREGSAMELDVEMVEFPEEMNHANEPTVGLGIEFPVNQREFEPDVTMETGDIGGPSAGLMFALEMYNQLVEEDLTYGLNIAGTGSIDEEGNVGRIGGVGQKVVAADNAGIDVFFAPQDTGLSDTSDYEMAVEAAADIDTSMAIVPVLELQDAVEYLEDEG</sequence>
<dbReference type="Pfam" id="PF05362">
    <property type="entry name" value="Lon_C"/>
    <property type="match status" value="1"/>
</dbReference>
<dbReference type="Pfam" id="PF13180">
    <property type="entry name" value="PDZ_2"/>
    <property type="match status" value="1"/>
</dbReference>
<proteinExistence type="inferred from homology"/>
<dbReference type="InterPro" id="IPR020568">
    <property type="entry name" value="Ribosomal_Su5_D2-typ_SF"/>
</dbReference>